<dbReference type="EMBL" id="JAEFCI010012926">
    <property type="protein sequence ID" value="KAG5455701.1"/>
    <property type="molecule type" value="Genomic_DNA"/>
</dbReference>
<organism evidence="1 2">
    <name type="scientific">Olpidium bornovanus</name>
    <dbReference type="NCBI Taxonomy" id="278681"/>
    <lineage>
        <taxon>Eukaryota</taxon>
        <taxon>Fungi</taxon>
        <taxon>Fungi incertae sedis</taxon>
        <taxon>Olpidiomycota</taxon>
        <taxon>Olpidiomycotina</taxon>
        <taxon>Olpidiomycetes</taxon>
        <taxon>Olpidiales</taxon>
        <taxon>Olpidiaceae</taxon>
        <taxon>Olpidium</taxon>
    </lineage>
</organism>
<dbReference type="AlphaFoldDB" id="A0A8H7ZMB2"/>
<sequence length="165" mass="17410">MERLTLRVCLSLEMCGADAGFCYAISLVPTDAHGAKPDNGTMRKIVLTARWDCADILSVVPLVFFDAVLPLFTNSLIGAILQGDAPQQAHPNHLGRRGKVVPAAAQIREEAVGLLEADKCQTSQGNVVEDAELAAALTAVGLYAVASRVKLPKLNFTGTQVGVPS</sequence>
<reference evidence="1 2" key="1">
    <citation type="journal article" name="Sci. Rep.">
        <title>Genome-scale phylogenetic analyses confirm Olpidium as the closest living zoosporic fungus to the non-flagellated, terrestrial fungi.</title>
        <authorList>
            <person name="Chang Y."/>
            <person name="Rochon D."/>
            <person name="Sekimoto S."/>
            <person name="Wang Y."/>
            <person name="Chovatia M."/>
            <person name="Sandor L."/>
            <person name="Salamov A."/>
            <person name="Grigoriev I.V."/>
            <person name="Stajich J.E."/>
            <person name="Spatafora J.W."/>
        </authorList>
    </citation>
    <scope>NUCLEOTIDE SEQUENCE [LARGE SCALE GENOMIC DNA]</scope>
    <source>
        <strain evidence="1">S191</strain>
    </source>
</reference>
<accession>A0A8H7ZMB2</accession>
<evidence type="ECO:0000313" key="2">
    <source>
        <dbReference type="Proteomes" id="UP000673691"/>
    </source>
</evidence>
<dbReference type="Proteomes" id="UP000673691">
    <property type="component" value="Unassembled WGS sequence"/>
</dbReference>
<proteinExistence type="predicted"/>
<gene>
    <name evidence="1" type="ORF">BJ554DRAFT_4791</name>
</gene>
<evidence type="ECO:0000313" key="1">
    <source>
        <dbReference type="EMBL" id="KAG5455701.1"/>
    </source>
</evidence>
<comment type="caution">
    <text evidence="1">The sequence shown here is derived from an EMBL/GenBank/DDBJ whole genome shotgun (WGS) entry which is preliminary data.</text>
</comment>
<protein>
    <submittedName>
        <fullName evidence="1">Uncharacterized protein</fullName>
    </submittedName>
</protein>
<keyword evidence="2" id="KW-1185">Reference proteome</keyword>
<name>A0A8H7ZMB2_9FUNG</name>